<dbReference type="PROSITE" id="PS50887">
    <property type="entry name" value="GGDEF"/>
    <property type="match status" value="1"/>
</dbReference>
<organism evidence="5 6">
    <name type="scientific">Litchfieldella rifensis</name>
    <dbReference type="NCBI Taxonomy" id="762643"/>
    <lineage>
        <taxon>Bacteria</taxon>
        <taxon>Pseudomonadati</taxon>
        <taxon>Pseudomonadota</taxon>
        <taxon>Gammaproteobacteria</taxon>
        <taxon>Oceanospirillales</taxon>
        <taxon>Halomonadaceae</taxon>
        <taxon>Litchfieldella</taxon>
    </lineage>
</organism>
<dbReference type="RefSeq" id="WP_386776988.1">
    <property type="nucleotide sequence ID" value="NZ_JBHRUG010000048.1"/>
</dbReference>
<proteinExistence type="predicted"/>
<feature type="transmembrane region" description="Helical" evidence="3">
    <location>
        <begin position="12"/>
        <end position="34"/>
    </location>
</feature>
<feature type="transmembrane region" description="Helical" evidence="3">
    <location>
        <begin position="182"/>
        <end position="202"/>
    </location>
</feature>
<gene>
    <name evidence="5" type="ORF">ACFOEV_21495</name>
</gene>
<evidence type="ECO:0000313" key="6">
    <source>
        <dbReference type="Proteomes" id="UP001595579"/>
    </source>
</evidence>
<dbReference type="Gene3D" id="3.30.70.270">
    <property type="match status" value="1"/>
</dbReference>
<dbReference type="PANTHER" id="PTHR45138">
    <property type="entry name" value="REGULATORY COMPONENTS OF SENSORY TRANSDUCTION SYSTEM"/>
    <property type="match status" value="1"/>
</dbReference>
<dbReference type="EC" id="2.7.7.65" evidence="1"/>
<dbReference type="NCBIfam" id="TIGR00254">
    <property type="entry name" value="GGDEF"/>
    <property type="match status" value="1"/>
</dbReference>
<dbReference type="SUPFAM" id="SSF55785">
    <property type="entry name" value="PYP-like sensor domain (PAS domain)"/>
    <property type="match status" value="1"/>
</dbReference>
<dbReference type="InterPro" id="IPR050469">
    <property type="entry name" value="Diguanylate_Cyclase"/>
</dbReference>
<keyword evidence="3" id="KW-0812">Transmembrane</keyword>
<keyword evidence="3" id="KW-0472">Membrane</keyword>
<protein>
    <recommendedName>
        <fullName evidence="1">diguanylate cyclase</fullName>
        <ecNumber evidence="1">2.7.7.65</ecNumber>
    </recommendedName>
</protein>
<keyword evidence="3" id="KW-1133">Transmembrane helix</keyword>
<sequence>MALIRGTGRPFVMLSLLGILVAMIVATLVGLYVVNEKHAQFSAPGLHTEVWQSYQLHSETHHLIETAERTLAGETGPRHLIQRLGVMKSLLLPLQRTDVFSSLSEPRPEVEATLDTLQHLADEWSSQLSWQDTTAAERVAGDIVQRLPAVLEDTHHVIVAANIAVANQVDSERQDLKRTFRLLAWTLLVLGAGCIPLMLKLIRDHHSAKRLTQELGAFNQALEQRVAERTRSLNERKALLSTILESSPSDVALIGANDQRVFYVSETLRQHSPNPSAFQLRHLFVDSRQYELFQQRLMTQKALDNWEAQLAPRAPYWALLSVRHLQLESQPVWLIWSLDISERKHMERELKQLASTDTLTGLPNRRTFLLRSLKQLQRADRDGRLCAALAIDIDLFKRINDEYGHQVGDDILRKVAQQLDRHLSDLGIVGRLGGEEFAALLPDVSADDAWQIAETLRNAVKAIRTRTEHGDTLVVTISVGIATHHAGATLKQLLMQADDALYRAKTNGRDCCEYFGHPDTATPTA</sequence>
<dbReference type="SMART" id="SM00267">
    <property type="entry name" value="GGDEF"/>
    <property type="match status" value="1"/>
</dbReference>
<reference evidence="6" key="1">
    <citation type="journal article" date="2019" name="Int. J. Syst. Evol. Microbiol.">
        <title>The Global Catalogue of Microorganisms (GCM) 10K type strain sequencing project: providing services to taxonomists for standard genome sequencing and annotation.</title>
        <authorList>
            <consortium name="The Broad Institute Genomics Platform"/>
            <consortium name="The Broad Institute Genome Sequencing Center for Infectious Disease"/>
            <person name="Wu L."/>
            <person name="Ma J."/>
        </authorList>
    </citation>
    <scope>NUCLEOTIDE SEQUENCE [LARGE SCALE GENOMIC DNA]</scope>
    <source>
        <strain evidence="6">CECT 7698</strain>
    </source>
</reference>
<evidence type="ECO:0000256" key="3">
    <source>
        <dbReference type="SAM" id="Phobius"/>
    </source>
</evidence>
<comment type="caution">
    <text evidence="5">The sequence shown here is derived from an EMBL/GenBank/DDBJ whole genome shotgun (WGS) entry which is preliminary data.</text>
</comment>
<evidence type="ECO:0000259" key="4">
    <source>
        <dbReference type="PROSITE" id="PS50887"/>
    </source>
</evidence>
<dbReference type="SUPFAM" id="SSF55073">
    <property type="entry name" value="Nucleotide cyclase"/>
    <property type="match status" value="1"/>
</dbReference>
<dbReference type="InterPro" id="IPR043128">
    <property type="entry name" value="Rev_trsase/Diguanyl_cyclase"/>
</dbReference>
<dbReference type="CDD" id="cd01949">
    <property type="entry name" value="GGDEF"/>
    <property type="match status" value="1"/>
</dbReference>
<evidence type="ECO:0000256" key="2">
    <source>
        <dbReference type="ARBA" id="ARBA00034247"/>
    </source>
</evidence>
<dbReference type="InterPro" id="IPR000160">
    <property type="entry name" value="GGDEF_dom"/>
</dbReference>
<dbReference type="InterPro" id="IPR035965">
    <property type="entry name" value="PAS-like_dom_sf"/>
</dbReference>
<name>A0ABV7LV59_9GAMM</name>
<dbReference type="InterPro" id="IPR029787">
    <property type="entry name" value="Nucleotide_cyclase"/>
</dbReference>
<dbReference type="PANTHER" id="PTHR45138:SF9">
    <property type="entry name" value="DIGUANYLATE CYCLASE DGCM-RELATED"/>
    <property type="match status" value="1"/>
</dbReference>
<keyword evidence="6" id="KW-1185">Reference proteome</keyword>
<feature type="domain" description="GGDEF" evidence="4">
    <location>
        <begin position="384"/>
        <end position="517"/>
    </location>
</feature>
<evidence type="ECO:0000313" key="5">
    <source>
        <dbReference type="EMBL" id="MFC3286182.1"/>
    </source>
</evidence>
<comment type="catalytic activity">
    <reaction evidence="2">
        <text>2 GTP = 3',3'-c-di-GMP + 2 diphosphate</text>
        <dbReference type="Rhea" id="RHEA:24898"/>
        <dbReference type="ChEBI" id="CHEBI:33019"/>
        <dbReference type="ChEBI" id="CHEBI:37565"/>
        <dbReference type="ChEBI" id="CHEBI:58805"/>
        <dbReference type="EC" id="2.7.7.65"/>
    </reaction>
</comment>
<dbReference type="Pfam" id="PF00990">
    <property type="entry name" value="GGDEF"/>
    <property type="match status" value="1"/>
</dbReference>
<dbReference type="Proteomes" id="UP001595579">
    <property type="component" value="Unassembled WGS sequence"/>
</dbReference>
<dbReference type="Gene3D" id="3.30.450.20">
    <property type="entry name" value="PAS domain"/>
    <property type="match status" value="1"/>
</dbReference>
<evidence type="ECO:0000256" key="1">
    <source>
        <dbReference type="ARBA" id="ARBA00012528"/>
    </source>
</evidence>
<dbReference type="EMBL" id="JBHRUG010000048">
    <property type="protein sequence ID" value="MFC3286182.1"/>
    <property type="molecule type" value="Genomic_DNA"/>
</dbReference>
<accession>A0ABV7LV59</accession>